<keyword evidence="3" id="KW-0285">Flavoprotein</keyword>
<comment type="similarity">
    <text evidence="2">Belongs to the GMC oxidoreductase family.</text>
</comment>
<dbReference type="InterPro" id="IPR000172">
    <property type="entry name" value="GMC_OxRdtase_N"/>
</dbReference>
<dbReference type="Gene3D" id="3.30.410.40">
    <property type="match status" value="1"/>
</dbReference>
<dbReference type="PANTHER" id="PTHR11552:SF147">
    <property type="entry name" value="CHOLINE DEHYDROGENASE, MITOCHONDRIAL"/>
    <property type="match status" value="1"/>
</dbReference>
<dbReference type="GO" id="GO:0016614">
    <property type="term" value="F:oxidoreductase activity, acting on CH-OH group of donors"/>
    <property type="evidence" value="ECO:0007669"/>
    <property type="project" value="InterPro"/>
</dbReference>
<organism evidence="6">
    <name type="scientific">marine metagenome</name>
    <dbReference type="NCBI Taxonomy" id="408172"/>
    <lineage>
        <taxon>unclassified sequences</taxon>
        <taxon>metagenomes</taxon>
        <taxon>ecological metagenomes</taxon>
    </lineage>
</organism>
<dbReference type="Gene3D" id="3.50.50.60">
    <property type="entry name" value="FAD/NAD(P)-binding domain"/>
    <property type="match status" value="1"/>
</dbReference>
<evidence type="ECO:0000256" key="3">
    <source>
        <dbReference type="ARBA" id="ARBA00022630"/>
    </source>
</evidence>
<protein>
    <recommendedName>
        <fullName evidence="5">Glucose-methanol-choline oxidoreductase N-terminal domain-containing protein</fullName>
    </recommendedName>
</protein>
<keyword evidence="4" id="KW-0274">FAD</keyword>
<evidence type="ECO:0000256" key="4">
    <source>
        <dbReference type="ARBA" id="ARBA00022827"/>
    </source>
</evidence>
<dbReference type="PANTHER" id="PTHR11552">
    <property type="entry name" value="GLUCOSE-METHANOL-CHOLINE GMC OXIDOREDUCTASE"/>
    <property type="match status" value="1"/>
</dbReference>
<dbReference type="GO" id="GO:0050660">
    <property type="term" value="F:flavin adenine dinucleotide binding"/>
    <property type="evidence" value="ECO:0007669"/>
    <property type="project" value="InterPro"/>
</dbReference>
<evidence type="ECO:0000313" key="6">
    <source>
        <dbReference type="EMBL" id="SVA03076.1"/>
    </source>
</evidence>
<reference evidence="6" key="1">
    <citation type="submission" date="2018-05" db="EMBL/GenBank/DDBJ databases">
        <authorList>
            <person name="Lanie J.A."/>
            <person name="Ng W.-L."/>
            <person name="Kazmierczak K.M."/>
            <person name="Andrzejewski T.M."/>
            <person name="Davidsen T.M."/>
            <person name="Wayne K.J."/>
            <person name="Tettelin H."/>
            <person name="Glass J.I."/>
            <person name="Rusch D."/>
            <person name="Podicherti R."/>
            <person name="Tsui H.-C.T."/>
            <person name="Winkler M.E."/>
        </authorList>
    </citation>
    <scope>NUCLEOTIDE SEQUENCE</scope>
</reference>
<dbReference type="InterPro" id="IPR012132">
    <property type="entry name" value="GMC_OxRdtase"/>
</dbReference>
<feature type="domain" description="Glucose-methanol-choline oxidoreductase N-terminal" evidence="5">
    <location>
        <begin position="88"/>
        <end position="111"/>
    </location>
</feature>
<evidence type="ECO:0000256" key="1">
    <source>
        <dbReference type="ARBA" id="ARBA00001974"/>
    </source>
</evidence>
<sequence>MEYFDVIVIGAGSSGGVVSARLSEDPSCKVLLLEAGPDFPDEHKILPLFAVSGEHSWTVAGIPEFDWRYWNTDRAKTTDGHEIRLARGKLVGGTSMINATIAARGAPSDYDHWSELGNVGWDWASLLPYFKKIENDLDFGDQASQGSDGPIKVQRYKPNTWSEVNQAFYNGCVELGFREAPNLNALDSQHDVIGPIPHNRYKEVRQGTLVTYIREARKRSNFNIRGNSLVDKVLLNGTKATGVRYQDINGRIVEVGSKLVIVSGGVYGSPAILQRSGIGPEESLKGLGIKVLSNLPVGKNLMDHPGCAVIFHAPKLSTATGRLFATNARGPSSAKLEMEWQVHPFPIGQEEETAGLWIYLPCQDAKGVVKTTSTDPKVLPLVDHAYNTTDSDYSRFKIAWEFCHDLLRTSSFIECKARSLMNANQLKEVLAKGINSANHQVGTCKMGTAKDNTTVVDSRLQVHGISGLMVADASIFPEHILHNTNFTCMVIGEIAADIVTGKF</sequence>
<dbReference type="Pfam" id="PF05199">
    <property type="entry name" value="GMC_oxred_C"/>
    <property type="match status" value="1"/>
</dbReference>
<dbReference type="EMBL" id="UINC01003071">
    <property type="protein sequence ID" value="SVA03076.1"/>
    <property type="molecule type" value="Genomic_DNA"/>
</dbReference>
<dbReference type="PIRSF" id="PIRSF000137">
    <property type="entry name" value="Alcohol_oxidase"/>
    <property type="match status" value="1"/>
</dbReference>
<dbReference type="InterPro" id="IPR007867">
    <property type="entry name" value="GMC_OxRtase_C"/>
</dbReference>
<dbReference type="InterPro" id="IPR036188">
    <property type="entry name" value="FAD/NAD-bd_sf"/>
</dbReference>
<dbReference type="PROSITE" id="PS00623">
    <property type="entry name" value="GMC_OXRED_1"/>
    <property type="match status" value="1"/>
</dbReference>
<proteinExistence type="inferred from homology"/>
<dbReference type="Pfam" id="PF00732">
    <property type="entry name" value="GMC_oxred_N"/>
    <property type="match status" value="1"/>
</dbReference>
<dbReference type="SUPFAM" id="SSF51905">
    <property type="entry name" value="FAD/NAD(P)-binding domain"/>
    <property type="match status" value="1"/>
</dbReference>
<evidence type="ECO:0000256" key="2">
    <source>
        <dbReference type="ARBA" id="ARBA00010790"/>
    </source>
</evidence>
<name>A0A381SGH7_9ZZZZ</name>
<gene>
    <name evidence="6" type="ORF">METZ01_LOCUS55930</name>
</gene>
<dbReference type="SUPFAM" id="SSF54373">
    <property type="entry name" value="FAD-linked reductases, C-terminal domain"/>
    <property type="match status" value="1"/>
</dbReference>
<accession>A0A381SGH7</accession>
<dbReference type="AlphaFoldDB" id="A0A381SGH7"/>
<comment type="cofactor">
    <cofactor evidence="1">
        <name>FAD</name>
        <dbReference type="ChEBI" id="CHEBI:57692"/>
    </cofactor>
</comment>
<evidence type="ECO:0000259" key="5">
    <source>
        <dbReference type="PROSITE" id="PS00623"/>
    </source>
</evidence>